<dbReference type="InterPro" id="IPR051154">
    <property type="entry name" value="Prespore-cell_inducing_factor"/>
</dbReference>
<feature type="domain" description="PA14" evidence="2">
    <location>
        <begin position="724"/>
        <end position="873"/>
    </location>
</feature>
<dbReference type="GO" id="GO:0005576">
    <property type="term" value="C:extracellular region"/>
    <property type="evidence" value="ECO:0007669"/>
    <property type="project" value="TreeGrafter"/>
</dbReference>
<comment type="caution">
    <text evidence="3">The sequence shown here is derived from an EMBL/GenBank/DDBJ whole genome shotgun (WGS) entry which is preliminary data.</text>
</comment>
<dbReference type="OrthoDB" id="408631at2759"/>
<keyword evidence="1" id="KW-0732">Signal</keyword>
<evidence type="ECO:0000256" key="1">
    <source>
        <dbReference type="SAM" id="SignalP"/>
    </source>
</evidence>
<dbReference type="PROSITE" id="PS51820">
    <property type="entry name" value="PA14"/>
    <property type="match status" value="1"/>
</dbReference>
<dbReference type="PANTHER" id="PTHR31137">
    <property type="entry name" value="PROTEIN PSIB-RELATED-RELATED"/>
    <property type="match status" value="1"/>
</dbReference>
<feature type="non-terminal residue" evidence="3">
    <location>
        <position position="1135"/>
    </location>
</feature>
<evidence type="ECO:0000313" key="3">
    <source>
        <dbReference type="EMBL" id="CAE7504877.1"/>
    </source>
</evidence>
<dbReference type="NCBIfam" id="TIGR02148">
    <property type="entry name" value="Fibro_Slime"/>
    <property type="match status" value="1"/>
</dbReference>
<keyword evidence="4" id="KW-1185">Reference proteome</keyword>
<dbReference type="PANTHER" id="PTHR31137:SF5">
    <property type="entry name" value="PROTEIN PSIQ-RELATED"/>
    <property type="match status" value="1"/>
</dbReference>
<gene>
    <name evidence="3" type="primary">psiQ</name>
    <name evidence="3" type="ORF">SPIL2461_LOCUS13080</name>
</gene>
<dbReference type="Proteomes" id="UP000649617">
    <property type="component" value="Unassembled WGS sequence"/>
</dbReference>
<proteinExistence type="predicted"/>
<name>A0A812SYG7_SYMPI</name>
<dbReference type="InterPro" id="IPR037524">
    <property type="entry name" value="PA14/GLEYA"/>
</dbReference>
<reference evidence="3" key="1">
    <citation type="submission" date="2021-02" db="EMBL/GenBank/DDBJ databases">
        <authorList>
            <person name="Dougan E. K."/>
            <person name="Rhodes N."/>
            <person name="Thang M."/>
            <person name="Chan C."/>
        </authorList>
    </citation>
    <scope>NUCLEOTIDE SEQUENCE</scope>
</reference>
<protein>
    <submittedName>
        <fullName evidence="3">PsiQ protein</fullName>
    </submittedName>
</protein>
<evidence type="ECO:0000259" key="2">
    <source>
        <dbReference type="PROSITE" id="PS51820"/>
    </source>
</evidence>
<dbReference type="AlphaFoldDB" id="A0A812SYG7"/>
<feature type="signal peptide" evidence="1">
    <location>
        <begin position="1"/>
        <end position="21"/>
    </location>
</feature>
<evidence type="ECO:0000313" key="4">
    <source>
        <dbReference type="Proteomes" id="UP000649617"/>
    </source>
</evidence>
<feature type="chain" id="PRO_5033015488" evidence="1">
    <location>
        <begin position="22"/>
        <end position="1135"/>
    </location>
</feature>
<dbReference type="InterPro" id="IPR011874">
    <property type="entry name" value="Fibro_Slime"/>
</dbReference>
<dbReference type="EMBL" id="CAJNIZ010028047">
    <property type="protein sequence ID" value="CAE7504877.1"/>
    <property type="molecule type" value="Genomic_DNA"/>
</dbReference>
<organism evidence="3 4">
    <name type="scientific">Symbiodinium pilosum</name>
    <name type="common">Dinoflagellate</name>
    <dbReference type="NCBI Taxonomy" id="2952"/>
    <lineage>
        <taxon>Eukaryota</taxon>
        <taxon>Sar</taxon>
        <taxon>Alveolata</taxon>
        <taxon>Dinophyceae</taxon>
        <taxon>Suessiales</taxon>
        <taxon>Symbiodiniaceae</taxon>
        <taxon>Symbiodinium</taxon>
    </lineage>
</organism>
<accession>A0A812SYG7</accession>
<sequence length="1135" mass="125174">VMWLSVLTCQVVAMHANDAHAQQQDLDVNYVAEMLDKLQVFVKKQSYVTHEHFNSELKRLRGKVATMGESADLKLLQDTVKSTEMERMEAEAASLEAMQYYHTVRAASGSTGGAPSCDFLTCGHHAVCKSHQNGRAFCECVPCFSGDGFTCRPSKCTADTVYSPQLIVPYSASGTKPDPIIARDVSLSLIGRDGLLVAIRDEQRGNQGFLTVGRVKSNEIMWGDWQLFSLESKAFEPTVVGLNDRLLIAYRDAEENGVGYLVSGQLDSTDLTGFKVRIGQPYLLHHKMQQRVSLVALSASRAVCLHAAVDEKAAGGHYAVTCYDKTPGKAFLVQVHADGLSLLGKYHFGGEAPISHIAATKLSEELKRRDVNEEVNDGFAGAVGYLDESLRVWDDDLLIVSPHQFALEPEHPDMYHRDVALVSQNLFAYSYYSGAERKTKLSLVHVDPGSHQMAAVGDPVVLSTGYNSIVGAVSLPAGSETPSTFTYFLQPTGAKSAAKVCGVSSEGRISGCKDVTWAEEELESATGIKLPDGRLLFAFIQKGSVQTRFVSAEEASAQDVCAGLIEFFSNMAEGPLLVEQSARRQPDVEIVWICHQSLMTLFLEAFAWKGHKTVYGCTGLILEEKGILEGIGFQVNVAVGNLPPEDLKDVVFESLAGTHALSRHIWQAIAVMGAGDFTADHPDFQSFDGHSTGLVEDQLGPDKKPVFKGGLQLSSKENFDQWFRDVPGVNRRINFRMDFEKTPSGTYVHDDASFFPIDGQGWNDTAIGLDDEAHNFYFTLEMHGTFVYIPGLSFTFRGDDDVWVYMNGKLVIDLGGVHNPMVGTYEIDNLNLTEGEAVDLSFFFAERRCCGSEFRLETTILPVKGTCTIWGDPHIDPFDNGIFGAEKAEALGVYSSGDYWLVKNSQIKIQARYGTTIFTPSNMSALLSLALSGDWLWNNTLIIEPEEGQITWNGEPILSELNTDFVQPIANLRYMPGEKHIDGVLKNYPVKLIQAYFTRNVEVTVNRWPKHIDAIIRMPQQLGGQDGHCGNFNFDVSDDTKDQIEQRIGPVAPGASLFAQEVEMVVQQEAKKIEDCDQQTRKAATKACKEARAAEGDDKPQDEKMRMKACVYDYCFGSKEFVAEDAIVEHESVEE</sequence>